<dbReference type="HOGENOM" id="CLU_3130191_0_0_1"/>
<gene>
    <name evidence="2" type="ORF">IscW_ISCW014755</name>
</gene>
<evidence type="ECO:0000256" key="1">
    <source>
        <dbReference type="SAM" id="MobiDB-lite"/>
    </source>
</evidence>
<sequence length="51" mass="5686">RLQAENRLLKEQLQTTHNPPAPSPDQLTTSPRIRNEHSPPLLALTAHPQAT</sequence>
<feature type="non-terminal residue" evidence="2">
    <location>
        <position position="1"/>
    </location>
</feature>
<dbReference type="PaxDb" id="6945-B7QGX2"/>
<organism>
    <name type="scientific">Ixodes scapularis</name>
    <name type="common">Black-legged tick</name>
    <name type="synonym">Deer tick</name>
    <dbReference type="NCBI Taxonomy" id="6945"/>
    <lineage>
        <taxon>Eukaryota</taxon>
        <taxon>Metazoa</taxon>
        <taxon>Ecdysozoa</taxon>
        <taxon>Arthropoda</taxon>
        <taxon>Chelicerata</taxon>
        <taxon>Arachnida</taxon>
        <taxon>Acari</taxon>
        <taxon>Parasitiformes</taxon>
        <taxon>Ixodida</taxon>
        <taxon>Ixodoidea</taxon>
        <taxon>Ixodidae</taxon>
        <taxon>Ixodinae</taxon>
        <taxon>Ixodes</taxon>
    </lineage>
</organism>
<dbReference type="VEuPathDB" id="VectorBase:ISCW014755"/>
<protein>
    <submittedName>
        <fullName evidence="2">Uncharacterized protein</fullName>
    </submittedName>
</protein>
<evidence type="ECO:0000313" key="2">
    <source>
        <dbReference type="EMBL" id="EEC18094.1"/>
    </source>
</evidence>
<dbReference type="VEuPathDB" id="VectorBase:ISCI014755"/>
<reference evidence="2" key="1">
    <citation type="submission" date="2008-03" db="EMBL/GenBank/DDBJ databases">
        <title>Annotation of Ixodes scapularis.</title>
        <authorList>
            <consortium name="Ixodes scapularis Genome Project Consortium"/>
            <person name="Caler E."/>
            <person name="Hannick L.I."/>
            <person name="Bidwell S."/>
            <person name="Joardar V."/>
            <person name="Thiagarajan M."/>
            <person name="Amedeo P."/>
            <person name="Galinsky K.J."/>
            <person name="Schobel S."/>
            <person name="Inman J."/>
            <person name="Hostetler J."/>
            <person name="Miller J."/>
            <person name="Hammond M."/>
            <person name="Megy K."/>
            <person name="Lawson D."/>
            <person name="Kodira C."/>
            <person name="Sutton G."/>
            <person name="Meyer J."/>
            <person name="Hill C.A."/>
            <person name="Birren B."/>
            <person name="Nene V."/>
            <person name="Collins F."/>
            <person name="Alarcon-Chaidez F."/>
            <person name="Wikel S."/>
            <person name="Strausberg R."/>
        </authorList>
    </citation>
    <scope>NUCLEOTIDE SEQUENCE [LARGE SCALE GENOMIC DNA]</scope>
    <source>
        <strain evidence="2">Wikel colony</strain>
    </source>
</reference>
<name>B7QGX2_IXOSC</name>
<accession>B7QGX2</accession>
<feature type="non-terminal residue" evidence="2">
    <location>
        <position position="51"/>
    </location>
</feature>
<dbReference type="EMBL" id="DS935145">
    <property type="protein sequence ID" value="EEC18094.1"/>
    <property type="molecule type" value="Genomic_DNA"/>
</dbReference>
<proteinExistence type="predicted"/>
<feature type="region of interest" description="Disordered" evidence="1">
    <location>
        <begin position="1"/>
        <end position="51"/>
    </location>
</feature>
<dbReference type="AlphaFoldDB" id="B7QGX2"/>